<dbReference type="eggNOG" id="arCOG07953">
    <property type="taxonomic scope" value="Archaea"/>
</dbReference>
<dbReference type="RefSeq" id="WP_014288959.1">
    <property type="nucleotide sequence ID" value="NC_016645.1"/>
</dbReference>
<protein>
    <submittedName>
        <fullName evidence="1">Uncharacterized protein</fullName>
    </submittedName>
</protein>
<evidence type="ECO:0000313" key="2">
    <source>
        <dbReference type="Proteomes" id="UP000005867"/>
    </source>
</evidence>
<name>G7VGN3_9CREN</name>
<reference evidence="1 2" key="1">
    <citation type="journal article" date="2012" name="J. Bacteriol.">
        <title>Complete genome sequence of strain 1860, a crenarchaeon of the genus pyrobaculum able to grow with various electron acceptors.</title>
        <authorList>
            <person name="Mardanov A.V."/>
            <person name="Gumerov V.M."/>
            <person name="Slobodkina G.B."/>
            <person name="Beletsky A.V."/>
            <person name="Bonch-Osmolovskaya E.A."/>
            <person name="Ravin N.V."/>
            <person name="Skryabin K.G."/>
        </authorList>
    </citation>
    <scope>NUCLEOTIDE SEQUENCE [LARGE SCALE GENOMIC DNA]</scope>
    <source>
        <strain evidence="1 2">1860</strain>
    </source>
</reference>
<evidence type="ECO:0000313" key="1">
    <source>
        <dbReference type="EMBL" id="AET33133.1"/>
    </source>
</evidence>
<dbReference type="HOGENOM" id="CLU_182720_0_0_2"/>
<dbReference type="BioCyc" id="PSP1104324:GJSN-1688-MONOMER"/>
<dbReference type="STRING" id="1104324.P186_1723"/>
<organism evidence="1 2">
    <name type="scientific">Pyrobaculum ferrireducens</name>
    <dbReference type="NCBI Taxonomy" id="1104324"/>
    <lineage>
        <taxon>Archaea</taxon>
        <taxon>Thermoproteota</taxon>
        <taxon>Thermoprotei</taxon>
        <taxon>Thermoproteales</taxon>
        <taxon>Thermoproteaceae</taxon>
        <taxon>Pyrobaculum</taxon>
    </lineage>
</organism>
<dbReference type="GeneID" id="11596219"/>
<dbReference type="AlphaFoldDB" id="G7VGN3"/>
<accession>G7VGN3</accession>
<sequence>MHRKFPPQCGVTCRIAHVLAEIFSTAQGVTVTLRPGQVAREARVSPIVVGQIFRALAERGYMTCSRVGERRLRCTVRRDSPLWSGDREAIYAILQQL</sequence>
<gene>
    <name evidence="1" type="ORF">P186_1723</name>
</gene>
<dbReference type="KEGG" id="pyr:P186_1723"/>
<dbReference type="Proteomes" id="UP000005867">
    <property type="component" value="Chromosome"/>
</dbReference>
<keyword evidence="2" id="KW-1185">Reference proteome</keyword>
<dbReference type="EMBL" id="CP003098">
    <property type="protein sequence ID" value="AET33133.1"/>
    <property type="molecule type" value="Genomic_DNA"/>
</dbReference>
<proteinExistence type="predicted"/>